<keyword evidence="5" id="KW-0326">Glycosidase</keyword>
<proteinExistence type="inferred from homology"/>
<sequence length="519" mass="55122">MPLSLEDKAAGLLIVRLGNNLPPAVTASEQEAEVAALLDRLPIGGLILFNGRWPDTRDTLARLQAKSERGLIVTTDMERGFGQQVIGGTVYPHAEAFGEVGDAATVRQFAEQASREALACGVHVTYSPVADVDRNPDNPIIGARAFSSDPQRAAELTAAFVEGVHAAGQFATAKHFPGHGGTTGDSHDGLPTLDDDRETLEATDFVPFRAAIEAGVDAVMTAHIVYPALDPENPATRSKAILRGLLRDEMGFEGVVVTDSLQMAGAKVDGTTEGELAADLLEAGVDLFVDAVDPEALVKGLAEAVRAGRVSEARLDESLARVEALRQRLRDRFGPDVFATPPYPAETVAAPAHRDLADRVARDAVEVARGPLPDLGDGTGTLVVLVKPAPRPNEPETMPMGEAVAEHLPGAVYRELEPTHEDQDEPFDEIRLLANDAERLVIATVARPAAWSTFGLEARERRFAQRMMEKHPTTLVVLGDARGLRGYDGCDSALVVYSDVAASQVAAVERLAGKGAASA</sequence>
<evidence type="ECO:0000256" key="2">
    <source>
        <dbReference type="ARBA" id="ARBA00005336"/>
    </source>
</evidence>
<evidence type="ECO:0000259" key="6">
    <source>
        <dbReference type="Pfam" id="PF00933"/>
    </source>
</evidence>
<dbReference type="InterPro" id="IPR001764">
    <property type="entry name" value="Glyco_hydro_3_N"/>
</dbReference>
<dbReference type="GO" id="GO:0005975">
    <property type="term" value="P:carbohydrate metabolic process"/>
    <property type="evidence" value="ECO:0007669"/>
    <property type="project" value="InterPro"/>
</dbReference>
<dbReference type="SUPFAM" id="SSF51445">
    <property type="entry name" value="(Trans)glycosidases"/>
    <property type="match status" value="1"/>
</dbReference>
<evidence type="ECO:0000256" key="4">
    <source>
        <dbReference type="ARBA" id="ARBA00022801"/>
    </source>
</evidence>
<name>A0A271J215_9BACT</name>
<dbReference type="Proteomes" id="UP000216339">
    <property type="component" value="Unassembled WGS sequence"/>
</dbReference>
<dbReference type="Gene3D" id="3.20.20.300">
    <property type="entry name" value="Glycoside hydrolase, family 3, N-terminal domain"/>
    <property type="match status" value="1"/>
</dbReference>
<feature type="domain" description="Glycoside hydrolase family 3 N-terminal" evidence="6">
    <location>
        <begin position="5"/>
        <end position="323"/>
    </location>
</feature>
<dbReference type="GO" id="GO:0009254">
    <property type="term" value="P:peptidoglycan turnover"/>
    <property type="evidence" value="ECO:0007669"/>
    <property type="project" value="TreeGrafter"/>
</dbReference>
<dbReference type="RefSeq" id="WP_179299588.1">
    <property type="nucleotide sequence ID" value="NZ_MQWD01000001.1"/>
</dbReference>
<dbReference type="Pfam" id="PF00933">
    <property type="entry name" value="Glyco_hydro_3"/>
    <property type="match status" value="1"/>
</dbReference>
<comment type="catalytic activity">
    <reaction evidence="1">
        <text>Hydrolysis of terminal non-reducing N-acetyl-D-hexosamine residues in N-acetyl-beta-D-hexosaminides.</text>
        <dbReference type="EC" id="3.2.1.52"/>
    </reaction>
</comment>
<reference evidence="7 8" key="1">
    <citation type="submission" date="2016-11" db="EMBL/GenBank/DDBJ databases">
        <title>Study of marine rhodopsin-containing bacteria.</title>
        <authorList>
            <person name="Yoshizawa S."/>
            <person name="Kumagai Y."/>
            <person name="Kogure K."/>
        </authorList>
    </citation>
    <scope>NUCLEOTIDE SEQUENCE [LARGE SCALE GENOMIC DNA]</scope>
    <source>
        <strain evidence="7 8">SAORIC-28</strain>
    </source>
</reference>
<dbReference type="InterPro" id="IPR050226">
    <property type="entry name" value="NagZ_Beta-hexosaminidase"/>
</dbReference>
<dbReference type="AlphaFoldDB" id="A0A271J215"/>
<organism evidence="7 8">
    <name type="scientific">Rubrivirga marina</name>
    <dbReference type="NCBI Taxonomy" id="1196024"/>
    <lineage>
        <taxon>Bacteria</taxon>
        <taxon>Pseudomonadati</taxon>
        <taxon>Rhodothermota</taxon>
        <taxon>Rhodothermia</taxon>
        <taxon>Rhodothermales</taxon>
        <taxon>Rubricoccaceae</taxon>
        <taxon>Rubrivirga</taxon>
    </lineage>
</organism>
<dbReference type="PANTHER" id="PTHR30480">
    <property type="entry name" value="BETA-HEXOSAMINIDASE-RELATED"/>
    <property type="match status" value="1"/>
</dbReference>
<evidence type="ECO:0000256" key="5">
    <source>
        <dbReference type="ARBA" id="ARBA00023295"/>
    </source>
</evidence>
<keyword evidence="4" id="KW-0378">Hydrolase</keyword>
<dbReference type="EC" id="3.2.1.52" evidence="3"/>
<evidence type="ECO:0000313" key="8">
    <source>
        <dbReference type="Proteomes" id="UP000216339"/>
    </source>
</evidence>
<protein>
    <recommendedName>
        <fullName evidence="3">beta-N-acetylhexosaminidase</fullName>
        <ecNumber evidence="3">3.2.1.52</ecNumber>
    </recommendedName>
</protein>
<dbReference type="InterPro" id="IPR017853">
    <property type="entry name" value="GH"/>
</dbReference>
<evidence type="ECO:0000313" key="7">
    <source>
        <dbReference type="EMBL" id="PAP77005.1"/>
    </source>
</evidence>
<dbReference type="InterPro" id="IPR036962">
    <property type="entry name" value="Glyco_hydro_3_N_sf"/>
</dbReference>
<comment type="caution">
    <text evidence="7">The sequence shown here is derived from an EMBL/GenBank/DDBJ whole genome shotgun (WGS) entry which is preliminary data.</text>
</comment>
<keyword evidence="8" id="KW-1185">Reference proteome</keyword>
<dbReference type="EMBL" id="MQWD01000001">
    <property type="protein sequence ID" value="PAP77005.1"/>
    <property type="molecule type" value="Genomic_DNA"/>
</dbReference>
<dbReference type="GO" id="GO:0004563">
    <property type="term" value="F:beta-N-acetylhexosaminidase activity"/>
    <property type="evidence" value="ECO:0007669"/>
    <property type="project" value="UniProtKB-EC"/>
</dbReference>
<evidence type="ECO:0000256" key="1">
    <source>
        <dbReference type="ARBA" id="ARBA00001231"/>
    </source>
</evidence>
<comment type="similarity">
    <text evidence="2">Belongs to the glycosyl hydrolase 3 family.</text>
</comment>
<evidence type="ECO:0000256" key="3">
    <source>
        <dbReference type="ARBA" id="ARBA00012663"/>
    </source>
</evidence>
<gene>
    <name evidence="7" type="ORF">BSZ37_11450</name>
</gene>
<accession>A0A271J215</accession>
<dbReference type="PANTHER" id="PTHR30480:SF13">
    <property type="entry name" value="BETA-HEXOSAMINIDASE"/>
    <property type="match status" value="1"/>
</dbReference>